<dbReference type="GeneID" id="54361488"/>
<organism evidence="2">
    <name type="scientific">Dissoconium aciculare CBS 342.82</name>
    <dbReference type="NCBI Taxonomy" id="1314786"/>
    <lineage>
        <taxon>Eukaryota</taxon>
        <taxon>Fungi</taxon>
        <taxon>Dikarya</taxon>
        <taxon>Ascomycota</taxon>
        <taxon>Pezizomycotina</taxon>
        <taxon>Dothideomycetes</taxon>
        <taxon>Dothideomycetidae</taxon>
        <taxon>Mycosphaerellales</taxon>
        <taxon>Dissoconiaceae</taxon>
        <taxon>Dissoconium</taxon>
    </lineage>
</organism>
<accession>A0A6J3MI16</accession>
<sequence>MPDTTVYRHPMYICFRTPNTASLRIVYHIFRHTIINDHSTKLHHHHPIFDPGKTAPGKKSHPSKTYWNPPIHQTGQTLEFLPSPKFPSQQTALPL</sequence>
<dbReference type="RefSeq" id="XP_033464385.1">
    <property type="nucleotide sequence ID" value="XM_033603688.1"/>
</dbReference>
<evidence type="ECO:0000313" key="2">
    <source>
        <dbReference type="RefSeq" id="XP_033464385.1"/>
    </source>
</evidence>
<reference evidence="2" key="1">
    <citation type="submission" date="2020-01" db="EMBL/GenBank/DDBJ databases">
        <authorList>
            <consortium name="DOE Joint Genome Institute"/>
            <person name="Haridas S."/>
            <person name="Albert R."/>
            <person name="Binder M."/>
            <person name="Bloem J."/>
            <person name="Labutti K."/>
            <person name="Salamov A."/>
            <person name="Andreopoulos B."/>
            <person name="Baker S.E."/>
            <person name="Barry K."/>
            <person name="Bills G."/>
            <person name="Bluhm B.H."/>
            <person name="Cannon C."/>
            <person name="Castanera R."/>
            <person name="Culley D.E."/>
            <person name="Daum C."/>
            <person name="Ezra D."/>
            <person name="Gonzalez J.B."/>
            <person name="Henrissat B."/>
            <person name="Kuo A."/>
            <person name="Liang C."/>
            <person name="Lipzen A."/>
            <person name="Lutzoni F."/>
            <person name="Magnuson J."/>
            <person name="Mondo S."/>
            <person name="Nolan M."/>
            <person name="Ohm R."/>
            <person name="Pangilinan J."/>
            <person name="Park H.-J."/>
            <person name="Ramirez L."/>
            <person name="Alfaro M."/>
            <person name="Sun H."/>
            <person name="Tritt A."/>
            <person name="Yoshinaga Y."/>
            <person name="Zwiers L.-H."/>
            <person name="Turgeon B.G."/>
            <person name="Goodwin S.B."/>
            <person name="Spatafora J.W."/>
            <person name="Crous P.W."/>
            <person name="Grigoriev I.V."/>
        </authorList>
    </citation>
    <scope>NUCLEOTIDE SEQUENCE</scope>
    <source>
        <strain evidence="2">CBS 342.82</strain>
    </source>
</reference>
<protein>
    <submittedName>
        <fullName evidence="2">Uncharacterized protein</fullName>
    </submittedName>
</protein>
<name>A0A6J3MI16_9PEZI</name>
<proteinExistence type="predicted"/>
<evidence type="ECO:0000313" key="1">
    <source>
        <dbReference type="Proteomes" id="UP000504637"/>
    </source>
</evidence>
<gene>
    <name evidence="2" type="ORF">K489DRAFT_375438</name>
</gene>
<dbReference type="AlphaFoldDB" id="A0A6J3MI16"/>
<keyword evidence="1" id="KW-1185">Reference proteome</keyword>
<dbReference type="Proteomes" id="UP000504637">
    <property type="component" value="Unplaced"/>
</dbReference>
<reference evidence="2" key="2">
    <citation type="submission" date="2020-04" db="EMBL/GenBank/DDBJ databases">
        <authorList>
            <consortium name="NCBI Genome Project"/>
        </authorList>
    </citation>
    <scope>NUCLEOTIDE SEQUENCE</scope>
    <source>
        <strain evidence="2">CBS 342.82</strain>
    </source>
</reference>
<reference evidence="2" key="3">
    <citation type="submission" date="2025-08" db="UniProtKB">
        <authorList>
            <consortium name="RefSeq"/>
        </authorList>
    </citation>
    <scope>IDENTIFICATION</scope>
    <source>
        <strain evidence="2">CBS 342.82</strain>
    </source>
</reference>